<evidence type="ECO:0000256" key="1">
    <source>
        <dbReference type="SAM" id="MobiDB-lite"/>
    </source>
</evidence>
<dbReference type="EnsemblPlants" id="ONIVA05G29290.1">
    <property type="protein sequence ID" value="ONIVA05G29290.1"/>
    <property type="gene ID" value="ONIVA05G29290"/>
</dbReference>
<dbReference type="AlphaFoldDB" id="A0A0E0HJ14"/>
<evidence type="ECO:0000313" key="2">
    <source>
        <dbReference type="EnsemblPlants" id="ONIVA05G29290.1"/>
    </source>
</evidence>
<feature type="compositionally biased region" description="Basic and acidic residues" evidence="1">
    <location>
        <begin position="68"/>
        <end position="82"/>
    </location>
</feature>
<keyword evidence="3" id="KW-1185">Reference proteome</keyword>
<proteinExistence type="predicted"/>
<name>A0A0E0HJ14_ORYNI</name>
<reference evidence="2" key="2">
    <citation type="submission" date="2018-04" db="EMBL/GenBank/DDBJ databases">
        <title>OnivRS2 (Oryza nivara Reference Sequence Version 2).</title>
        <authorList>
            <person name="Zhang J."/>
            <person name="Kudrna D."/>
            <person name="Lee S."/>
            <person name="Talag J."/>
            <person name="Rajasekar S."/>
            <person name="Welchert J."/>
            <person name="Hsing Y.-I."/>
            <person name="Wing R.A."/>
        </authorList>
    </citation>
    <scope>NUCLEOTIDE SEQUENCE [LARGE SCALE GENOMIC DNA]</scope>
    <source>
        <strain evidence="2">SL10</strain>
    </source>
</reference>
<dbReference type="Gramene" id="ONIVA05G29290.1">
    <property type="protein sequence ID" value="ONIVA05G29290.1"/>
    <property type="gene ID" value="ONIVA05G29290"/>
</dbReference>
<feature type="region of interest" description="Disordered" evidence="1">
    <location>
        <begin position="1"/>
        <end position="88"/>
    </location>
</feature>
<evidence type="ECO:0000313" key="3">
    <source>
        <dbReference type="Proteomes" id="UP000006591"/>
    </source>
</evidence>
<dbReference type="HOGENOM" id="CLU_2472892_0_0_1"/>
<protein>
    <submittedName>
        <fullName evidence="2">Uncharacterized protein</fullName>
    </submittedName>
</protein>
<dbReference type="Proteomes" id="UP000006591">
    <property type="component" value="Chromosome 5"/>
</dbReference>
<reference evidence="2" key="1">
    <citation type="submission" date="2015-04" db="UniProtKB">
        <authorList>
            <consortium name="EnsemblPlants"/>
        </authorList>
    </citation>
    <scope>IDENTIFICATION</scope>
    <source>
        <strain evidence="2">SL10</strain>
    </source>
</reference>
<accession>A0A0E0HJ14</accession>
<organism evidence="2">
    <name type="scientific">Oryza nivara</name>
    <name type="common">Indian wild rice</name>
    <name type="synonym">Oryza sativa f. spontanea</name>
    <dbReference type="NCBI Taxonomy" id="4536"/>
    <lineage>
        <taxon>Eukaryota</taxon>
        <taxon>Viridiplantae</taxon>
        <taxon>Streptophyta</taxon>
        <taxon>Embryophyta</taxon>
        <taxon>Tracheophyta</taxon>
        <taxon>Spermatophyta</taxon>
        <taxon>Magnoliopsida</taxon>
        <taxon>Liliopsida</taxon>
        <taxon>Poales</taxon>
        <taxon>Poaceae</taxon>
        <taxon>BOP clade</taxon>
        <taxon>Oryzoideae</taxon>
        <taxon>Oryzeae</taxon>
        <taxon>Oryzinae</taxon>
        <taxon>Oryza</taxon>
    </lineage>
</organism>
<sequence length="88" mass="9387">MPGEAGWARPERATAGRSAEEQRGGRRRVSGRSDGVSWAERPVSGWSGGGGEGGEEERRRVVGGAAGRKAEEKSRQWPERRGALTGGR</sequence>
<feature type="compositionally biased region" description="Basic and acidic residues" evidence="1">
    <location>
        <begin position="9"/>
        <end position="24"/>
    </location>
</feature>